<dbReference type="InterPro" id="IPR010572">
    <property type="entry name" value="Tail_dom"/>
</dbReference>
<protein>
    <submittedName>
        <fullName evidence="3">Phage protein</fullName>
    </submittedName>
</protein>
<evidence type="ECO:0000259" key="2">
    <source>
        <dbReference type="Pfam" id="PF06605"/>
    </source>
</evidence>
<feature type="domain" description="Tail spike" evidence="2">
    <location>
        <begin position="6"/>
        <end position="221"/>
    </location>
</feature>
<proteinExistence type="predicted"/>
<keyword evidence="4" id="KW-1185">Reference proteome</keyword>
<dbReference type="AlphaFoldDB" id="A0A401FPP4"/>
<reference evidence="3 4" key="1">
    <citation type="submission" date="2017-11" db="EMBL/GenBank/DDBJ databases">
        <title>Draft Genome Sequence of Lactobacillus curieae NBRC 111893 isolated from Koso, a Japanese sugar-Vegetable Fermented Beverage.</title>
        <authorList>
            <person name="Chiou T.Y."/>
            <person name="Oshima K."/>
            <person name="Suda W."/>
            <person name="Hattori M."/>
            <person name="Takahashi T."/>
        </authorList>
    </citation>
    <scope>NUCLEOTIDE SEQUENCE [LARGE SCALE GENOMIC DNA]</scope>
    <source>
        <strain evidence="3 4">NBRC111893</strain>
    </source>
</reference>
<dbReference type="EMBL" id="BEXA01000009">
    <property type="protein sequence ID" value="GAY74360.1"/>
    <property type="molecule type" value="Genomic_DNA"/>
</dbReference>
<gene>
    <name evidence="3" type="ORF">NBRC111893_2506</name>
</gene>
<dbReference type="NCBIfam" id="TIGR01665">
    <property type="entry name" value="put_anti_recept"/>
    <property type="match status" value="1"/>
</dbReference>
<evidence type="ECO:0000313" key="4">
    <source>
        <dbReference type="Proteomes" id="UP000286974"/>
    </source>
</evidence>
<dbReference type="Proteomes" id="UP000286974">
    <property type="component" value="Unassembled WGS sequence"/>
</dbReference>
<dbReference type="InterPro" id="IPR007119">
    <property type="entry name" value="Phage_tail_spike_N"/>
</dbReference>
<evidence type="ECO:0000313" key="3">
    <source>
        <dbReference type="EMBL" id="GAY74360.1"/>
    </source>
</evidence>
<dbReference type="RefSeq" id="WP_160114492.1">
    <property type="nucleotide sequence ID" value="NZ_BEXA01000009.1"/>
</dbReference>
<dbReference type="OrthoDB" id="2240714at2"/>
<dbReference type="Pfam" id="PF06605">
    <property type="entry name" value="Prophage_tail"/>
    <property type="match status" value="1"/>
</dbReference>
<evidence type="ECO:0000256" key="1">
    <source>
        <dbReference type="SAM" id="MobiDB-lite"/>
    </source>
</evidence>
<comment type="caution">
    <text evidence="3">The sequence shown here is derived from an EMBL/GenBank/DDBJ whole genome shotgun (WGS) entry which is preliminary data.</text>
</comment>
<feature type="region of interest" description="Disordered" evidence="1">
    <location>
        <begin position="268"/>
        <end position="295"/>
    </location>
</feature>
<organism evidence="3 4">
    <name type="scientific">Lentilactobacillus kosonis</name>
    <dbReference type="NCBI Taxonomy" id="2810561"/>
    <lineage>
        <taxon>Bacteria</taxon>
        <taxon>Bacillati</taxon>
        <taxon>Bacillota</taxon>
        <taxon>Bacilli</taxon>
        <taxon>Lactobacillales</taxon>
        <taxon>Lactobacillaceae</taxon>
        <taxon>Lentilactobacillus</taxon>
    </lineage>
</organism>
<accession>A0A401FPP4</accession>
<name>A0A401FPP4_9LACO</name>
<sequence length="357" mass="39484">MAKSGWRLEFNSRSNITLKEEFDGTSSAQSYLQQLAADYNVEIDCYVELNNVGEVTGQVVEVTDHLGSTSVQRLDYRHDLVGVERKLVDDALVSKLYVLGSDGATIEDANNGVAFLTDPDANAKYNHDIKGVGSTWLEGTITSDTIQNSSGLLAWGKKQLAMYNHPRYNYDITVRSDIKAGLGDDFRIADFALNPPLIVDARVIQVSKSLSDPSVHNLTLGEYSTISPRKIAPNSDSADDIEKLRQEMNTADNQLTEDVTAVKTDVTQAKSDAQNAKDVANDAQQSATEASGKADTATKMLKQLKPPLKVPKLKQLPHKLLRRRLTLLPKLLIKKRRLPRQLLRMLKIPPITRINSS</sequence>